<comment type="caution">
    <text evidence="1">The sequence shown here is derived from an EMBL/GenBank/DDBJ whole genome shotgun (WGS) entry which is preliminary data.</text>
</comment>
<organism evidence="1 2">
    <name type="scientific">Kaistia hirudinis</name>
    <dbReference type="NCBI Taxonomy" id="1293440"/>
    <lineage>
        <taxon>Bacteria</taxon>
        <taxon>Pseudomonadati</taxon>
        <taxon>Pseudomonadota</taxon>
        <taxon>Alphaproteobacteria</taxon>
        <taxon>Hyphomicrobiales</taxon>
        <taxon>Kaistiaceae</taxon>
        <taxon>Kaistia</taxon>
    </lineage>
</organism>
<gene>
    <name evidence="1" type="ORF">GGR25_001933</name>
</gene>
<accession>A0A840ANJ6</accession>
<evidence type="ECO:0000313" key="2">
    <source>
        <dbReference type="Proteomes" id="UP000553963"/>
    </source>
</evidence>
<sequence length="73" mass="8051">MVRTDSIETRDPMQERIDDILSAHGGDARSAIEMLLIYGDGVADSLSFGYVRGRIVTSARLERRGGRQDGNEP</sequence>
<reference evidence="1 2" key="1">
    <citation type="submission" date="2020-08" db="EMBL/GenBank/DDBJ databases">
        <title>Genomic Encyclopedia of Type Strains, Phase IV (KMG-IV): sequencing the most valuable type-strain genomes for metagenomic binning, comparative biology and taxonomic classification.</title>
        <authorList>
            <person name="Goeker M."/>
        </authorList>
    </citation>
    <scope>NUCLEOTIDE SEQUENCE [LARGE SCALE GENOMIC DNA]</scope>
    <source>
        <strain evidence="1 2">DSM 25966</strain>
    </source>
</reference>
<dbReference type="EMBL" id="JACIDS010000002">
    <property type="protein sequence ID" value="MBB3930894.1"/>
    <property type="molecule type" value="Genomic_DNA"/>
</dbReference>
<dbReference type="RefSeq" id="WP_183398505.1">
    <property type="nucleotide sequence ID" value="NZ_JACIDS010000002.1"/>
</dbReference>
<proteinExistence type="predicted"/>
<name>A0A840ANJ6_9HYPH</name>
<dbReference type="AlphaFoldDB" id="A0A840ANJ6"/>
<dbReference type="Proteomes" id="UP000553963">
    <property type="component" value="Unassembled WGS sequence"/>
</dbReference>
<keyword evidence="2" id="KW-1185">Reference proteome</keyword>
<protein>
    <submittedName>
        <fullName evidence="1">Uncharacterized protein</fullName>
    </submittedName>
</protein>
<evidence type="ECO:0000313" key="1">
    <source>
        <dbReference type="EMBL" id="MBB3930894.1"/>
    </source>
</evidence>